<feature type="transmembrane region" description="Helical" evidence="9">
    <location>
        <begin position="663"/>
        <end position="683"/>
    </location>
</feature>
<dbReference type="PANTHER" id="PTHR12940">
    <property type="entry name" value="ES-2 PROTEIN - RELATED"/>
    <property type="match status" value="1"/>
</dbReference>
<evidence type="ECO:0000256" key="4">
    <source>
        <dbReference type="ARBA" id="ARBA00022692"/>
    </source>
</evidence>
<sequence length="725" mass="80686">MSHSVRSDRGSSRRSSTTSDFSESDFKRLEELREIGKSAKREARDLDIESMPDSMMSSASTALTKAERKRQLAIAKTHKLILTKKPREILKEEEYLSDMDKLITRDFFPHYDHVKDQHDYLIAEEEGDVEAMREIQMKHKKRQAERPTTGAWTVGGTPFLEGTPAPDDRSPDREKDDENDSDEEQEKEKAPTKKKSRTENISLDRYCTKFTSEDNDSFQKVHKFTEDKKKEQYAFLYAAQEQGDRMCEDKDANKLMAPEKILAIEDAREPGKQKKAGVGNWKYTNKNSLFYGAELEAQKEYIFKKPPQPREIVHENTRFKKDPFLRPVAPDRVATLVHNRIKNTLKDDGKVGIDGKPITPGRYGLLATPSPMPGVEDSPFMTWGQLEATPQRAMTPGGASTSDSKAPGVSTIASNAPSFRMDSMNEREELAHRLTETAFSAKRNAKERTLSGAKKSAFGTTPHRLGKSMGKTPEMRSPALNSEMDLLKQLVGPTGINLLTEECTVKYLDEFDILDQDCFKATLAKGLGLAIIAGSILVKVPQILSIIGAKSAAGLSLFSVLLELFPCATLIGYGLASGFPFSSWGESFFMAVQTMIIAFLICDYTGRRGLGLMLNLAYAGFVYVLISGMVTVEQLQVLQLCNLPVTVISRLIQVVTNFKNGHCGTLSGVTCGMLFAGGLARVFTSFQETGDMVMIMNFSASTFMSFLLCLQLVIYKDVKPAGKKE</sequence>
<evidence type="ECO:0000256" key="2">
    <source>
        <dbReference type="ARBA" id="ARBA00004141"/>
    </source>
</evidence>
<feature type="transmembrane region" description="Helical" evidence="9">
    <location>
        <begin position="612"/>
        <end position="631"/>
    </location>
</feature>
<feature type="region of interest" description="Disordered" evidence="8">
    <location>
        <begin position="443"/>
        <end position="472"/>
    </location>
</feature>
<dbReference type="SMART" id="SM00679">
    <property type="entry name" value="CTNS"/>
    <property type="match status" value="2"/>
</dbReference>
<keyword evidence="11" id="KW-1185">Reference proteome</keyword>
<feature type="transmembrane region" description="Helical" evidence="9">
    <location>
        <begin position="637"/>
        <end position="656"/>
    </location>
</feature>
<evidence type="ECO:0000313" key="10">
    <source>
        <dbReference type="EMBL" id="CAG5112749.1"/>
    </source>
</evidence>
<dbReference type="Pfam" id="PF04193">
    <property type="entry name" value="PQ-loop"/>
    <property type="match status" value="2"/>
</dbReference>
<evidence type="ECO:0000256" key="8">
    <source>
        <dbReference type="SAM" id="MobiDB-lite"/>
    </source>
</evidence>
<name>A0ABN7T5J8_OIKDI</name>
<dbReference type="Pfam" id="PF09751">
    <property type="entry name" value="Es2"/>
    <property type="match status" value="1"/>
</dbReference>
<evidence type="ECO:0000256" key="5">
    <source>
        <dbReference type="ARBA" id="ARBA00022989"/>
    </source>
</evidence>
<feature type="compositionally biased region" description="Basic and acidic residues" evidence="8">
    <location>
        <begin position="1"/>
        <end position="11"/>
    </location>
</feature>
<dbReference type="Gene3D" id="1.20.1280.290">
    <property type="match status" value="1"/>
</dbReference>
<feature type="transmembrane region" description="Helical" evidence="9">
    <location>
        <begin position="695"/>
        <end position="715"/>
    </location>
</feature>
<feature type="region of interest" description="Disordered" evidence="8">
    <location>
        <begin position="391"/>
        <end position="415"/>
    </location>
</feature>
<evidence type="ECO:0000313" key="11">
    <source>
        <dbReference type="Proteomes" id="UP001158576"/>
    </source>
</evidence>
<keyword evidence="6 9" id="KW-0472">Membrane</keyword>
<feature type="transmembrane region" description="Helical" evidence="9">
    <location>
        <begin position="523"/>
        <end position="540"/>
    </location>
</feature>
<accession>A0ABN7T5J8</accession>
<feature type="transmembrane region" description="Helical" evidence="9">
    <location>
        <begin position="552"/>
        <end position="576"/>
    </location>
</feature>
<comment type="similarity">
    <text evidence="3">Belongs to the ESS2 family.</text>
</comment>
<protein>
    <submittedName>
        <fullName evidence="10">Oidioi.mRNA.OKI2018_I69.chr2.g6930.t1.cds</fullName>
    </submittedName>
</protein>
<feature type="region of interest" description="Disordered" evidence="8">
    <location>
        <begin position="39"/>
        <end position="67"/>
    </location>
</feature>
<feature type="transmembrane region" description="Helical" evidence="9">
    <location>
        <begin position="588"/>
        <end position="605"/>
    </location>
</feature>
<keyword evidence="7" id="KW-0539">Nucleus</keyword>
<feature type="compositionally biased region" description="Basic and acidic residues" evidence="8">
    <location>
        <begin position="166"/>
        <end position="176"/>
    </location>
</feature>
<evidence type="ECO:0000256" key="1">
    <source>
        <dbReference type="ARBA" id="ARBA00004123"/>
    </source>
</evidence>
<organism evidence="10 11">
    <name type="scientific">Oikopleura dioica</name>
    <name type="common">Tunicate</name>
    <dbReference type="NCBI Taxonomy" id="34765"/>
    <lineage>
        <taxon>Eukaryota</taxon>
        <taxon>Metazoa</taxon>
        <taxon>Chordata</taxon>
        <taxon>Tunicata</taxon>
        <taxon>Appendicularia</taxon>
        <taxon>Copelata</taxon>
        <taxon>Oikopleuridae</taxon>
        <taxon>Oikopleura</taxon>
    </lineage>
</organism>
<gene>
    <name evidence="10" type="ORF">OKIOD_LOCUS15695</name>
</gene>
<dbReference type="PANTHER" id="PTHR12940:SF0">
    <property type="entry name" value="SPLICING FACTOR ESS-2 HOMOLOG"/>
    <property type="match status" value="1"/>
</dbReference>
<dbReference type="EMBL" id="OU015567">
    <property type="protein sequence ID" value="CAG5112749.1"/>
    <property type="molecule type" value="Genomic_DNA"/>
</dbReference>
<reference evidence="10 11" key="1">
    <citation type="submission" date="2021-04" db="EMBL/GenBank/DDBJ databases">
        <authorList>
            <person name="Bliznina A."/>
        </authorList>
    </citation>
    <scope>NUCLEOTIDE SEQUENCE [LARGE SCALE GENOMIC DNA]</scope>
</reference>
<dbReference type="Proteomes" id="UP001158576">
    <property type="component" value="Chromosome 2"/>
</dbReference>
<keyword evidence="5 9" id="KW-1133">Transmembrane helix</keyword>
<dbReference type="InterPro" id="IPR006603">
    <property type="entry name" value="PQ-loop_rpt"/>
</dbReference>
<evidence type="ECO:0000256" key="3">
    <source>
        <dbReference type="ARBA" id="ARBA00009072"/>
    </source>
</evidence>
<evidence type="ECO:0000256" key="6">
    <source>
        <dbReference type="ARBA" id="ARBA00023136"/>
    </source>
</evidence>
<evidence type="ECO:0000256" key="7">
    <source>
        <dbReference type="ARBA" id="ARBA00023242"/>
    </source>
</evidence>
<feature type="region of interest" description="Disordered" evidence="8">
    <location>
        <begin position="139"/>
        <end position="198"/>
    </location>
</feature>
<keyword evidence="4 9" id="KW-0812">Transmembrane</keyword>
<comment type="subcellular location">
    <subcellularLocation>
        <location evidence="2">Membrane</location>
        <topology evidence="2">Multi-pass membrane protein</topology>
    </subcellularLocation>
    <subcellularLocation>
        <location evidence="1">Nucleus</location>
    </subcellularLocation>
</comment>
<evidence type="ECO:0000256" key="9">
    <source>
        <dbReference type="SAM" id="Phobius"/>
    </source>
</evidence>
<feature type="region of interest" description="Disordered" evidence="8">
    <location>
        <begin position="1"/>
        <end position="25"/>
    </location>
</feature>
<proteinExistence type="inferred from homology"/>
<dbReference type="InterPro" id="IPR019148">
    <property type="entry name" value="Nuclear_protein_DGCR14_ESS-2"/>
</dbReference>